<dbReference type="GO" id="GO:0004803">
    <property type="term" value="F:transposase activity"/>
    <property type="evidence" value="ECO:0007669"/>
    <property type="project" value="InterPro"/>
</dbReference>
<organism evidence="2 3">
    <name type="scientific">Dietzia natronolimnaea</name>
    <dbReference type="NCBI Taxonomy" id="161920"/>
    <lineage>
        <taxon>Bacteria</taxon>
        <taxon>Bacillati</taxon>
        <taxon>Actinomycetota</taxon>
        <taxon>Actinomycetes</taxon>
        <taxon>Mycobacteriales</taxon>
        <taxon>Dietziaceae</taxon>
        <taxon>Dietzia</taxon>
    </lineage>
</organism>
<dbReference type="Proteomes" id="UP000218810">
    <property type="component" value="Unassembled WGS sequence"/>
</dbReference>
<dbReference type="AlphaFoldDB" id="A0A2A2WKL9"/>
<keyword evidence="3" id="KW-1185">Reference proteome</keyword>
<dbReference type="SUPFAM" id="SSF46689">
    <property type="entry name" value="Homeodomain-like"/>
    <property type="match status" value="1"/>
</dbReference>
<dbReference type="InterPro" id="IPR002514">
    <property type="entry name" value="Transposase_8"/>
</dbReference>
<dbReference type="GO" id="GO:0003677">
    <property type="term" value="F:DNA binding"/>
    <property type="evidence" value="ECO:0007669"/>
    <property type="project" value="InterPro"/>
</dbReference>
<dbReference type="Pfam" id="PF01527">
    <property type="entry name" value="HTH_Tnp_1"/>
    <property type="match status" value="1"/>
</dbReference>
<dbReference type="GO" id="GO:0006313">
    <property type="term" value="P:DNA transposition"/>
    <property type="evidence" value="ECO:0007669"/>
    <property type="project" value="InterPro"/>
</dbReference>
<reference evidence="3" key="1">
    <citation type="submission" date="2017-09" db="EMBL/GenBank/DDBJ databases">
        <authorList>
            <person name="Zhang Y."/>
            <person name="Huang X."/>
            <person name="Liu J."/>
            <person name="Lu L."/>
            <person name="Peng K."/>
        </authorList>
    </citation>
    <scope>NUCLEOTIDE SEQUENCE [LARGE SCALE GENOMIC DNA]</scope>
    <source>
        <strain evidence="3">S-XJ-1</strain>
    </source>
</reference>
<sequence length="151" mass="16572">MTITATTDAALEASQPTPTTSTQETVQAPRTGRPARRTFTAEYKRRIVAEYEQAPSGQKGRVLRREGLYDSSVKQWRAQIEAGTLGTVSKRRPRAGQSPEQARIAELEKQISKLESDAARKDKVIADRDAALEVMGKGVAFLEALSKKNKG</sequence>
<comment type="caution">
    <text evidence="2">The sequence shown here is derived from an EMBL/GenBank/DDBJ whole genome shotgun (WGS) entry which is preliminary data.</text>
</comment>
<proteinExistence type="predicted"/>
<evidence type="ECO:0000256" key="1">
    <source>
        <dbReference type="SAM" id="MobiDB-lite"/>
    </source>
</evidence>
<protein>
    <submittedName>
        <fullName evidence="2">Transposase</fullName>
    </submittedName>
</protein>
<evidence type="ECO:0000313" key="2">
    <source>
        <dbReference type="EMBL" id="PAY21721.1"/>
    </source>
</evidence>
<gene>
    <name evidence="2" type="ORF">CEY15_17430</name>
</gene>
<dbReference type="OrthoDB" id="52928at2"/>
<dbReference type="EMBL" id="NTGA01000061">
    <property type="protein sequence ID" value="PAY21721.1"/>
    <property type="molecule type" value="Genomic_DNA"/>
</dbReference>
<feature type="compositionally biased region" description="Low complexity" evidence="1">
    <location>
        <begin position="12"/>
        <end position="25"/>
    </location>
</feature>
<dbReference type="RefSeq" id="WP_095719468.1">
    <property type="nucleotide sequence ID" value="NZ_NTGA01000061.1"/>
</dbReference>
<dbReference type="InterPro" id="IPR009057">
    <property type="entry name" value="Homeodomain-like_sf"/>
</dbReference>
<name>A0A2A2WKL9_9ACTN</name>
<feature type="region of interest" description="Disordered" evidence="1">
    <location>
        <begin position="1"/>
        <end position="39"/>
    </location>
</feature>
<accession>A0A2A2WKL9</accession>
<evidence type="ECO:0000313" key="3">
    <source>
        <dbReference type="Proteomes" id="UP000218810"/>
    </source>
</evidence>